<reference evidence="2" key="1">
    <citation type="submission" date="2023-07" db="EMBL/GenBank/DDBJ databases">
        <authorList>
            <consortium name="AG Swart"/>
            <person name="Singh M."/>
            <person name="Singh A."/>
            <person name="Seah K."/>
            <person name="Emmerich C."/>
        </authorList>
    </citation>
    <scope>NUCLEOTIDE SEQUENCE</scope>
    <source>
        <strain evidence="2">DP1</strain>
    </source>
</reference>
<sequence length="623" mass="70933">MKPNHGTNNSYESKGKDRQKGEKKKELKMIKAPKFSSGSKGSEFTSPQRCGQANYGEHQSSEGSFHNNFISQPSHRENAESSRLNINFPGKLSSKLQHRVRDSRGSKESELSYLNNGNFGFEVGRRDKPFRKNKKEQLSNSRKTLKSIEASTRKDKTKPTRKDEFSPKTNLKSLRVQRNSSSRKKIYMKDIENNNGLSRKDSKGSERKENKNYIERKKIHINTSSPIPSQVLNPKDTDSSSIYRLNVTNQAKKPFNNRFGSPGLLQKKKETEKANTGIKFMGEMKKHGIKDALDDMNKLAGFFQYKSSPKEEDFKNSAICNNPNDKSTNSEYFTQSTSHHMASPNDFMNSDSKNTVGSGIVAGKRAFFGSEENVDEEDPSKFLFPFQRRARSHSPPSSAEVQTKIAETIHNNRERERSWSKSAENSKNIPVIAKTSFIIGGINSGKIRKLGNRGRKAYKDTRVRRTQEPPQWFENNSSSSSSEYENPVVSASIELDDFLDENEIINQVTNSFNKNKGSANQGLKNEASSNIEEIDDWMYQTVGAFEKSFSKGNKECTKENNKDDQNINKMINQRANESKAKGYENKVDKVLEDLTFSMEEKEEIDYNDLETYIKKCNNNPVYH</sequence>
<dbReference type="Proteomes" id="UP001295684">
    <property type="component" value="Unassembled WGS sequence"/>
</dbReference>
<feature type="compositionally biased region" description="Low complexity" evidence="1">
    <location>
        <begin position="474"/>
        <end position="485"/>
    </location>
</feature>
<feature type="compositionally biased region" description="Polar residues" evidence="1">
    <location>
        <begin position="167"/>
        <end position="180"/>
    </location>
</feature>
<comment type="caution">
    <text evidence="2">The sequence shown here is derived from an EMBL/GenBank/DDBJ whole genome shotgun (WGS) entry which is preliminary data.</text>
</comment>
<accession>A0AAD1Y6K2</accession>
<name>A0AAD1Y6K2_EUPCR</name>
<proteinExistence type="predicted"/>
<keyword evidence="3" id="KW-1185">Reference proteome</keyword>
<feature type="compositionally biased region" description="Polar residues" evidence="1">
    <location>
        <begin position="1"/>
        <end position="12"/>
    </location>
</feature>
<evidence type="ECO:0000313" key="2">
    <source>
        <dbReference type="EMBL" id="CAI2384841.1"/>
    </source>
</evidence>
<dbReference type="EMBL" id="CAMPGE010027190">
    <property type="protein sequence ID" value="CAI2384841.1"/>
    <property type="molecule type" value="Genomic_DNA"/>
</dbReference>
<organism evidence="2 3">
    <name type="scientific">Euplotes crassus</name>
    <dbReference type="NCBI Taxonomy" id="5936"/>
    <lineage>
        <taxon>Eukaryota</taxon>
        <taxon>Sar</taxon>
        <taxon>Alveolata</taxon>
        <taxon>Ciliophora</taxon>
        <taxon>Intramacronucleata</taxon>
        <taxon>Spirotrichea</taxon>
        <taxon>Hypotrichia</taxon>
        <taxon>Euplotida</taxon>
        <taxon>Euplotidae</taxon>
        <taxon>Moneuplotes</taxon>
    </lineage>
</organism>
<feature type="compositionally biased region" description="Basic and acidic residues" evidence="1">
    <location>
        <begin position="99"/>
        <end position="110"/>
    </location>
</feature>
<gene>
    <name evidence="2" type="ORF">ECRASSUSDP1_LOCUS26380</name>
</gene>
<evidence type="ECO:0000256" key="1">
    <source>
        <dbReference type="SAM" id="MobiDB-lite"/>
    </source>
</evidence>
<feature type="region of interest" description="Disordered" evidence="1">
    <location>
        <begin position="453"/>
        <end position="485"/>
    </location>
</feature>
<feature type="compositionally biased region" description="Basic and acidic residues" evidence="1">
    <location>
        <begin position="187"/>
        <end position="209"/>
    </location>
</feature>
<feature type="compositionally biased region" description="Polar residues" evidence="1">
    <location>
        <begin position="36"/>
        <end position="73"/>
    </location>
</feature>
<feature type="region of interest" description="Disordered" evidence="1">
    <location>
        <begin position="1"/>
        <end position="209"/>
    </location>
</feature>
<evidence type="ECO:0000313" key="3">
    <source>
        <dbReference type="Proteomes" id="UP001295684"/>
    </source>
</evidence>
<dbReference type="AlphaFoldDB" id="A0AAD1Y6K2"/>
<feature type="compositionally biased region" description="Basic and acidic residues" evidence="1">
    <location>
        <begin position="151"/>
        <end position="166"/>
    </location>
</feature>
<feature type="compositionally biased region" description="Basic and acidic residues" evidence="1">
    <location>
        <begin position="457"/>
        <end position="467"/>
    </location>
</feature>
<feature type="compositionally biased region" description="Basic and acidic residues" evidence="1">
    <location>
        <begin position="13"/>
        <end position="29"/>
    </location>
</feature>
<protein>
    <submittedName>
        <fullName evidence="2">Uncharacterized protein</fullName>
    </submittedName>
</protein>